<evidence type="ECO:0000313" key="4">
    <source>
        <dbReference type="Proteomes" id="UP000010809"/>
    </source>
</evidence>
<dbReference type="PANTHER" id="PTHR45947">
    <property type="entry name" value="SULFOQUINOVOSYL TRANSFERASE SQD2"/>
    <property type="match status" value="1"/>
</dbReference>
<protein>
    <submittedName>
        <fullName evidence="3">Glycosyl transferase, group 1</fullName>
    </submittedName>
</protein>
<proteinExistence type="predicted"/>
<dbReference type="InterPro" id="IPR001296">
    <property type="entry name" value="Glyco_trans_1"/>
</dbReference>
<sequence>MRILYVVHQFFPEFHTGTERVTLNLARMAQRAGHRVHVLSCALNPEGLGWRRADSLSGGWEGLWEGVPVVAIDRRALPAAVETSFDVSERSVNELQAWFHQQRFDVVHVMHSMRMASAVAAAQRAAIPIVVTATDFFLPCLRINLIDAEGRVCTGPDGGRRCVQGCGNAAWTPAALRGRWEHARAILASASVRAAPSPYVAARMQDAFPGLDFRVVAHGVDLRAIADAEPPEQPGAKPALRLAYVGSIVEAKGLHVLLEAMAKVPDASLRLIIAGRAHEAAYTHRIAQLADADPRVRPLGLLAAEEIAALMRATDLLCVPSLVPESFSLVLHEAAAAGVPALVSALGAPAEWVQAHGSGEALPPGAVDAWAQALRAVAEDPGRVAGWRESVPLPARIEEEAFFYENLYRSIRRAGAA</sequence>
<dbReference type="Proteomes" id="UP000010809">
    <property type="component" value="Chromosome"/>
</dbReference>
<dbReference type="InterPro" id="IPR028098">
    <property type="entry name" value="Glyco_trans_4-like_N"/>
</dbReference>
<evidence type="ECO:0000313" key="3">
    <source>
        <dbReference type="EMBL" id="AGA33586.1"/>
    </source>
</evidence>
<keyword evidence="3" id="KW-0808">Transferase</keyword>
<evidence type="ECO:0000259" key="2">
    <source>
        <dbReference type="Pfam" id="PF13439"/>
    </source>
</evidence>
<dbReference type="Gene3D" id="3.40.50.2000">
    <property type="entry name" value="Glycogen Phosphorylase B"/>
    <property type="match status" value="2"/>
</dbReference>
<name>L0DYZ5_THIND</name>
<dbReference type="STRING" id="1255043.TVNIR_1925"/>
<dbReference type="SUPFAM" id="SSF53756">
    <property type="entry name" value="UDP-Glycosyltransferase/glycogen phosphorylase"/>
    <property type="match status" value="1"/>
</dbReference>
<dbReference type="Pfam" id="PF13439">
    <property type="entry name" value="Glyco_transf_4"/>
    <property type="match status" value="1"/>
</dbReference>
<evidence type="ECO:0000259" key="1">
    <source>
        <dbReference type="Pfam" id="PF00534"/>
    </source>
</evidence>
<dbReference type="PATRIC" id="fig|1255043.3.peg.1949"/>
<keyword evidence="4" id="KW-1185">Reference proteome</keyword>
<dbReference type="GO" id="GO:0016757">
    <property type="term" value="F:glycosyltransferase activity"/>
    <property type="evidence" value="ECO:0007669"/>
    <property type="project" value="InterPro"/>
</dbReference>
<organism evidence="3 4">
    <name type="scientific">Thioalkalivibrio nitratireducens (strain DSM 14787 / UNIQEM 213 / ALEN2)</name>
    <dbReference type="NCBI Taxonomy" id="1255043"/>
    <lineage>
        <taxon>Bacteria</taxon>
        <taxon>Pseudomonadati</taxon>
        <taxon>Pseudomonadota</taxon>
        <taxon>Gammaproteobacteria</taxon>
        <taxon>Chromatiales</taxon>
        <taxon>Ectothiorhodospiraceae</taxon>
        <taxon>Thioalkalivibrio</taxon>
    </lineage>
</organism>
<dbReference type="Pfam" id="PF00534">
    <property type="entry name" value="Glycos_transf_1"/>
    <property type="match status" value="1"/>
</dbReference>
<gene>
    <name evidence="3" type="ordered locus">TVNIR_1925</name>
</gene>
<dbReference type="InterPro" id="IPR050194">
    <property type="entry name" value="Glycosyltransferase_grp1"/>
</dbReference>
<feature type="domain" description="Glycosyltransferase subfamily 4-like N-terminal" evidence="2">
    <location>
        <begin position="17"/>
        <end position="222"/>
    </location>
</feature>
<accession>L0DYZ5</accession>
<dbReference type="EMBL" id="CP003989">
    <property type="protein sequence ID" value="AGA33586.1"/>
    <property type="molecule type" value="Genomic_DNA"/>
</dbReference>
<dbReference type="RefSeq" id="WP_015258713.1">
    <property type="nucleotide sequence ID" value="NC_019902.2"/>
</dbReference>
<dbReference type="HOGENOM" id="CLU_009583_35_1_6"/>
<dbReference type="PANTHER" id="PTHR45947:SF13">
    <property type="entry name" value="TRANSFERASE"/>
    <property type="match status" value="1"/>
</dbReference>
<dbReference type="eggNOG" id="COG0438">
    <property type="taxonomic scope" value="Bacteria"/>
</dbReference>
<dbReference type="KEGG" id="tni:TVNIR_1925"/>
<feature type="domain" description="Glycosyl transferase family 1" evidence="1">
    <location>
        <begin position="241"/>
        <end position="385"/>
    </location>
</feature>
<reference evidence="3" key="1">
    <citation type="submission" date="2015-12" db="EMBL/GenBank/DDBJ databases">
        <authorList>
            <person name="Tikhonova T.V."/>
            <person name="Pavlov A.R."/>
            <person name="Beletsky A.V."/>
            <person name="Mardanov A.V."/>
            <person name="Sorokin D.Y."/>
            <person name="Ravin N.V."/>
            <person name="Popov V.O."/>
        </authorList>
    </citation>
    <scope>NUCLEOTIDE SEQUENCE</scope>
    <source>
        <strain evidence="3">DSM 14787</strain>
    </source>
</reference>
<dbReference type="AlphaFoldDB" id="L0DYZ5"/>